<protein>
    <submittedName>
        <fullName evidence="3">LANC-like protein 2</fullName>
    </submittedName>
</protein>
<comment type="caution">
    <text evidence="3">The sequence shown here is derived from an EMBL/GenBank/DDBJ whole genome shotgun (WGS) entry which is preliminary data.</text>
</comment>
<dbReference type="Proteomes" id="UP000735302">
    <property type="component" value="Unassembled WGS sequence"/>
</dbReference>
<dbReference type="GO" id="GO:0005975">
    <property type="term" value="P:carbohydrate metabolic process"/>
    <property type="evidence" value="ECO:0007669"/>
    <property type="project" value="InterPro"/>
</dbReference>
<dbReference type="InterPro" id="IPR012341">
    <property type="entry name" value="6hp_glycosidase-like_sf"/>
</dbReference>
<evidence type="ECO:0000256" key="1">
    <source>
        <dbReference type="ARBA" id="ARBA00007179"/>
    </source>
</evidence>
<keyword evidence="2" id="KW-0862">Zinc</keyword>
<dbReference type="CDD" id="cd04794">
    <property type="entry name" value="euk_LANCL"/>
    <property type="match status" value="1"/>
</dbReference>
<feature type="binding site" evidence="2">
    <location>
        <position position="325"/>
    </location>
    <ligand>
        <name>Zn(2+)</name>
        <dbReference type="ChEBI" id="CHEBI:29105"/>
    </ligand>
</feature>
<evidence type="ECO:0000256" key="2">
    <source>
        <dbReference type="PIRSR" id="PIRSR607822-1"/>
    </source>
</evidence>
<evidence type="ECO:0000313" key="3">
    <source>
        <dbReference type="EMBL" id="GFO41049.1"/>
    </source>
</evidence>
<gene>
    <name evidence="3" type="ORF">PoB_006755400</name>
</gene>
<name>A0AAV4D9Z5_9GAST</name>
<dbReference type="GO" id="GO:0005886">
    <property type="term" value="C:plasma membrane"/>
    <property type="evidence" value="ECO:0007669"/>
    <property type="project" value="TreeGrafter"/>
</dbReference>
<reference evidence="3 4" key="1">
    <citation type="journal article" date="2021" name="Elife">
        <title>Chloroplast acquisition without the gene transfer in kleptoplastic sea slugs, Plakobranchus ocellatus.</title>
        <authorList>
            <person name="Maeda T."/>
            <person name="Takahashi S."/>
            <person name="Yoshida T."/>
            <person name="Shimamura S."/>
            <person name="Takaki Y."/>
            <person name="Nagai Y."/>
            <person name="Toyoda A."/>
            <person name="Suzuki Y."/>
            <person name="Arimoto A."/>
            <person name="Ishii H."/>
            <person name="Satoh N."/>
            <person name="Nishiyama T."/>
            <person name="Hasebe M."/>
            <person name="Maruyama T."/>
            <person name="Minagawa J."/>
            <person name="Obokata J."/>
            <person name="Shigenobu S."/>
        </authorList>
    </citation>
    <scope>NUCLEOTIDE SEQUENCE [LARGE SCALE GENOMIC DNA]</scope>
</reference>
<accession>A0AAV4D9Z5</accession>
<dbReference type="PANTHER" id="PTHR12736:SF21">
    <property type="entry name" value="LANC-LIKE PROTEIN 2"/>
    <property type="match status" value="1"/>
</dbReference>
<dbReference type="InterPro" id="IPR007822">
    <property type="entry name" value="LANC-like"/>
</dbReference>
<dbReference type="GO" id="GO:0031179">
    <property type="term" value="P:peptide modification"/>
    <property type="evidence" value="ECO:0007669"/>
    <property type="project" value="InterPro"/>
</dbReference>
<keyword evidence="2" id="KW-0479">Metal-binding</keyword>
<dbReference type="GO" id="GO:0046872">
    <property type="term" value="F:metal ion binding"/>
    <property type="evidence" value="ECO:0007669"/>
    <property type="project" value="UniProtKB-KW"/>
</dbReference>
<proteinExistence type="inferred from homology"/>
<dbReference type="EMBL" id="BLXT01007646">
    <property type="protein sequence ID" value="GFO41049.1"/>
    <property type="molecule type" value="Genomic_DNA"/>
</dbReference>
<evidence type="ECO:0000313" key="4">
    <source>
        <dbReference type="Proteomes" id="UP000735302"/>
    </source>
</evidence>
<dbReference type="PRINTS" id="PR01950">
    <property type="entry name" value="LANCSUPER"/>
</dbReference>
<dbReference type="SUPFAM" id="SSF158745">
    <property type="entry name" value="LanC-like"/>
    <property type="match status" value="1"/>
</dbReference>
<dbReference type="Gene3D" id="1.50.10.10">
    <property type="match status" value="1"/>
</dbReference>
<comment type="similarity">
    <text evidence="1">Belongs to the LanC-like protein family.</text>
</comment>
<dbReference type="Pfam" id="PF05147">
    <property type="entry name" value="LANC_like"/>
    <property type="match status" value="1"/>
</dbReference>
<keyword evidence="4" id="KW-1185">Reference proteome</keyword>
<dbReference type="PANTHER" id="PTHR12736">
    <property type="entry name" value="LANC-LIKE PROTEIN"/>
    <property type="match status" value="1"/>
</dbReference>
<feature type="binding site" evidence="2">
    <location>
        <position position="324"/>
    </location>
    <ligand>
        <name>Zn(2+)</name>
        <dbReference type="ChEBI" id="CHEBI:29105"/>
    </ligand>
</feature>
<dbReference type="PRINTS" id="PR01951">
    <property type="entry name" value="LANCEUKARYTE"/>
</dbReference>
<dbReference type="SMART" id="SM01260">
    <property type="entry name" value="LANC_like"/>
    <property type="match status" value="1"/>
</dbReference>
<dbReference type="InterPro" id="IPR020464">
    <property type="entry name" value="LanC-like_prot_euk"/>
</dbReference>
<organism evidence="3 4">
    <name type="scientific">Plakobranchus ocellatus</name>
    <dbReference type="NCBI Taxonomy" id="259542"/>
    <lineage>
        <taxon>Eukaryota</taxon>
        <taxon>Metazoa</taxon>
        <taxon>Spiralia</taxon>
        <taxon>Lophotrochozoa</taxon>
        <taxon>Mollusca</taxon>
        <taxon>Gastropoda</taxon>
        <taxon>Heterobranchia</taxon>
        <taxon>Euthyneura</taxon>
        <taxon>Panpulmonata</taxon>
        <taxon>Sacoglossa</taxon>
        <taxon>Placobranchoidea</taxon>
        <taxon>Plakobranchidae</taxon>
        <taxon>Plakobranchus</taxon>
    </lineage>
</organism>
<dbReference type="AlphaFoldDB" id="A0AAV4D9Z5"/>
<sequence length="402" mass="45406">MASDRAFKNPFSDYSGEHLLGPDKRLKEPYQSKITLAIDKLQKHWVSKLEFDRRDDSIYTGNAGYAFLYLHLHNKLAQPGDSKHLHQALDILKPCLERLRGSRQSFLCGDSGPLALAAVIYHNLGKKDRARKCVEHVEEMHEHVCSDTTLPDEILYGRCGYLSALLFLQKNLGSDCINKEVIAAVVASVLRSGEALSKRERCSHPLMYEWHEKAYLGAAHGLAGIYFMLLQVQEPALQDHIRGKVRPCIDFMLTLRFASGNCPSSLGSSNGDKLVHWCHGAPGWVHMFVLAFKIYKDKRYLDAAKDCAEVVWKRGLLNKGYGICHGPAGNAYTFLTLFKLTGEQKFLYYAVKFAEWCCDYSKHGCRTPDRPMSMFEGLAGTIYFLADILDPLKSAFPSFEFH</sequence>
<feature type="binding site" evidence="2">
    <location>
        <position position="278"/>
    </location>
    <ligand>
        <name>Zn(2+)</name>
        <dbReference type="ChEBI" id="CHEBI:29105"/>
    </ligand>
</feature>